<dbReference type="PANTHER" id="PTHR33531:SF7">
    <property type="entry name" value="HYPOTHETICAL MEMBRANE PROTEIN, CONSERVED"/>
    <property type="match status" value="1"/>
</dbReference>
<evidence type="ECO:0000313" key="1">
    <source>
        <dbReference type="EMBL" id="PSW09233.1"/>
    </source>
</evidence>
<dbReference type="PANTHER" id="PTHR33531">
    <property type="entry name" value="RUBRERYTHRIN SUBFAMILY"/>
    <property type="match status" value="1"/>
</dbReference>
<evidence type="ECO:0000313" key="2">
    <source>
        <dbReference type="Proteomes" id="UP000241346"/>
    </source>
</evidence>
<dbReference type="CDD" id="cd01045">
    <property type="entry name" value="Ferritin_like_AB"/>
    <property type="match status" value="1"/>
</dbReference>
<organism evidence="1 2">
    <name type="scientific">Photobacterium rosenbergii</name>
    <dbReference type="NCBI Taxonomy" id="294936"/>
    <lineage>
        <taxon>Bacteria</taxon>
        <taxon>Pseudomonadati</taxon>
        <taxon>Pseudomonadota</taxon>
        <taxon>Gammaproteobacteria</taxon>
        <taxon>Vibrionales</taxon>
        <taxon>Vibrionaceae</taxon>
        <taxon>Photobacterium</taxon>
    </lineage>
</organism>
<proteinExistence type="predicted"/>
<dbReference type="AlphaFoldDB" id="A0A2T3N812"/>
<dbReference type="OrthoDB" id="5405405at2"/>
<dbReference type="InterPro" id="IPR009078">
    <property type="entry name" value="Ferritin-like_SF"/>
</dbReference>
<gene>
    <name evidence="1" type="ORF">C9J01_21655</name>
</gene>
<dbReference type="Proteomes" id="UP000241346">
    <property type="component" value="Unassembled WGS sequence"/>
</dbReference>
<dbReference type="SUPFAM" id="SSF47240">
    <property type="entry name" value="Ferritin-like"/>
    <property type="match status" value="1"/>
</dbReference>
<comment type="caution">
    <text evidence="1">The sequence shown here is derived from an EMBL/GenBank/DDBJ whole genome shotgun (WGS) entry which is preliminary data.</text>
</comment>
<name>A0A2T3N812_9GAMM</name>
<dbReference type="RefSeq" id="WP_107300225.1">
    <property type="nucleotide sequence ID" value="NZ_PYMB01000016.1"/>
</dbReference>
<sequence>MNQEFNANEIFIMAEQIEIEAYKFYLKAAEETPKDEDKAFLKKLASFEVEHQNLFSEMREKLSVQEKTELTFDPNNEAEDYCRSFARMQNIVKKNVDFTNMKEILLNAIMIEKDTIVFYSGMKKFVSEAFGKGRIDELIHEELRHIDILTKQYDSITATA</sequence>
<dbReference type="InterPro" id="IPR012347">
    <property type="entry name" value="Ferritin-like"/>
</dbReference>
<dbReference type="Gene3D" id="1.20.1260.10">
    <property type="match status" value="1"/>
</dbReference>
<protein>
    <submittedName>
        <fullName evidence="1">Rubrerythrin</fullName>
    </submittedName>
</protein>
<accession>A0A2T3N812</accession>
<dbReference type="EMBL" id="PYMB01000016">
    <property type="protein sequence ID" value="PSW09233.1"/>
    <property type="molecule type" value="Genomic_DNA"/>
</dbReference>
<reference evidence="1 2" key="1">
    <citation type="submission" date="2018-03" db="EMBL/GenBank/DDBJ databases">
        <title>Whole genome sequencing of Histamine producing bacteria.</title>
        <authorList>
            <person name="Butler K."/>
        </authorList>
    </citation>
    <scope>NUCLEOTIDE SEQUENCE [LARGE SCALE GENOMIC DNA]</scope>
    <source>
        <strain evidence="1 2">DSM 19138</strain>
    </source>
</reference>